<feature type="compositionally biased region" description="Low complexity" evidence="1">
    <location>
        <begin position="49"/>
        <end position="69"/>
    </location>
</feature>
<dbReference type="AlphaFoldDB" id="A0A6J7NDD2"/>
<name>A0A6J7NDD2_9ZZZZ</name>
<dbReference type="SMART" id="SM00867">
    <property type="entry name" value="YceI"/>
    <property type="match status" value="1"/>
</dbReference>
<dbReference type="Pfam" id="PF04264">
    <property type="entry name" value="YceI"/>
    <property type="match status" value="1"/>
</dbReference>
<dbReference type="EMBL" id="CAFBMT010000040">
    <property type="protein sequence ID" value="CAB4958803.1"/>
    <property type="molecule type" value="Genomic_DNA"/>
</dbReference>
<feature type="domain" description="Lipid/polyisoprenoid-binding YceI-like" evidence="2">
    <location>
        <begin position="73"/>
        <end position="239"/>
    </location>
</feature>
<dbReference type="EMBL" id="CAEZYF010000001">
    <property type="protein sequence ID" value="CAB4702559.1"/>
    <property type="molecule type" value="Genomic_DNA"/>
</dbReference>
<reference evidence="7" key="1">
    <citation type="submission" date="2020-05" db="EMBL/GenBank/DDBJ databases">
        <authorList>
            <person name="Chiriac C."/>
            <person name="Salcher M."/>
            <person name="Ghai R."/>
            <person name="Kavagutti S V."/>
        </authorList>
    </citation>
    <scope>NUCLEOTIDE SEQUENCE</scope>
</reference>
<evidence type="ECO:0000256" key="1">
    <source>
        <dbReference type="SAM" id="MobiDB-lite"/>
    </source>
</evidence>
<dbReference type="EMBL" id="CAFBIY010000143">
    <property type="protein sequence ID" value="CAB4852635.1"/>
    <property type="molecule type" value="Genomic_DNA"/>
</dbReference>
<protein>
    <submittedName>
        <fullName evidence="7">Unannotated protein</fullName>
    </submittedName>
</protein>
<dbReference type="SUPFAM" id="SSF101874">
    <property type="entry name" value="YceI-like"/>
    <property type="match status" value="1"/>
</dbReference>
<dbReference type="EMBL" id="CAFBOL010000029">
    <property type="protein sequence ID" value="CAB4988499.1"/>
    <property type="molecule type" value="Genomic_DNA"/>
</dbReference>
<evidence type="ECO:0000313" key="7">
    <source>
        <dbReference type="EMBL" id="CAB4988499.1"/>
    </source>
</evidence>
<gene>
    <name evidence="4" type="ORF">UFOPK2656_00147</name>
    <name evidence="5" type="ORF">UFOPK3267_02196</name>
    <name evidence="6" type="ORF">UFOPK3651_03369</name>
    <name evidence="7" type="ORF">UFOPK3931_01323</name>
    <name evidence="3" type="ORF">UFOPK4189_02988</name>
</gene>
<evidence type="ECO:0000313" key="4">
    <source>
        <dbReference type="EMBL" id="CAB4702559.1"/>
    </source>
</evidence>
<evidence type="ECO:0000259" key="2">
    <source>
        <dbReference type="SMART" id="SM00867"/>
    </source>
</evidence>
<evidence type="ECO:0000313" key="5">
    <source>
        <dbReference type="EMBL" id="CAB4852635.1"/>
    </source>
</evidence>
<proteinExistence type="predicted"/>
<evidence type="ECO:0000313" key="6">
    <source>
        <dbReference type="EMBL" id="CAB4958803.1"/>
    </source>
</evidence>
<dbReference type="Gene3D" id="2.40.128.110">
    <property type="entry name" value="Lipid/polyisoprenoid-binding, YceI-like"/>
    <property type="match status" value="1"/>
</dbReference>
<dbReference type="PANTHER" id="PTHR34406">
    <property type="entry name" value="PROTEIN YCEI"/>
    <property type="match status" value="1"/>
</dbReference>
<feature type="region of interest" description="Disordered" evidence="1">
    <location>
        <begin position="41"/>
        <end position="74"/>
    </location>
</feature>
<dbReference type="InterPro" id="IPR007372">
    <property type="entry name" value="Lipid/polyisoprenoid-bd_YceI"/>
</dbReference>
<accession>A0A6J7NDD2</accession>
<evidence type="ECO:0000313" key="3">
    <source>
        <dbReference type="EMBL" id="CAB4365240.1"/>
    </source>
</evidence>
<dbReference type="InterPro" id="IPR036761">
    <property type="entry name" value="TTHA0802/YceI-like_sf"/>
</dbReference>
<organism evidence="7">
    <name type="scientific">freshwater metagenome</name>
    <dbReference type="NCBI Taxonomy" id="449393"/>
    <lineage>
        <taxon>unclassified sequences</taxon>
        <taxon>metagenomes</taxon>
        <taxon>ecological metagenomes</taxon>
    </lineage>
</organism>
<sequence>MPTLAKRLIIGLVALAALAIGGTVIYTKFINQADKEFSQSDVEQRLDASDTTGGDTGAPAGTGAPTSDGVDGSWTIGDGSEVGYRVDETINGISTTANGRSAAVTGSLTITGTTVFAAEFSVDMATFTSSESRRDGQFRGRIMDVAKYPKATFTLTAPIDFQQIPTDAGTVKANATGDLTLHGVSRSVTFELTATFKNGRIGVLGQIPIVFADHNIDNPSFATITTDDHGVLEFVLVLGRT</sequence>
<dbReference type="EMBL" id="CAESGF010000026">
    <property type="protein sequence ID" value="CAB4365240.1"/>
    <property type="molecule type" value="Genomic_DNA"/>
</dbReference>
<dbReference type="PANTHER" id="PTHR34406:SF1">
    <property type="entry name" value="PROTEIN YCEI"/>
    <property type="match status" value="1"/>
</dbReference>